<reference evidence="9 10" key="1">
    <citation type="submission" date="2023-12" db="EMBL/GenBank/DDBJ databases">
        <title>A high-quality genome assembly for Dillenia turbinata (Dilleniales).</title>
        <authorList>
            <person name="Chanderbali A."/>
        </authorList>
    </citation>
    <scope>NUCLEOTIDE SEQUENCE [LARGE SCALE GENOMIC DNA]</scope>
    <source>
        <strain evidence="9">LSX21</strain>
        <tissue evidence="9">Leaf</tissue>
    </source>
</reference>
<protein>
    <recommendedName>
        <fullName evidence="1">protein-disulfide reductase</fullName>
        <ecNumber evidence="1">1.8.1.8</ecNumber>
    </recommendedName>
</protein>
<evidence type="ECO:0000313" key="10">
    <source>
        <dbReference type="Proteomes" id="UP001370490"/>
    </source>
</evidence>
<gene>
    <name evidence="9" type="ORF">RJ641_006361</name>
</gene>
<evidence type="ECO:0000256" key="6">
    <source>
        <dbReference type="ARBA" id="ARBA00047388"/>
    </source>
</evidence>
<evidence type="ECO:0000256" key="7">
    <source>
        <dbReference type="ARBA" id="ARBA00047804"/>
    </source>
</evidence>
<proteinExistence type="inferred from homology"/>
<evidence type="ECO:0000256" key="1">
    <source>
        <dbReference type="ARBA" id="ARBA00012612"/>
    </source>
</evidence>
<comment type="caution">
    <text evidence="9">The sequence shown here is derived from an EMBL/GenBank/DDBJ whole genome shotgun (WGS) entry which is preliminary data.</text>
</comment>
<evidence type="ECO:0000256" key="2">
    <source>
        <dbReference type="ARBA" id="ARBA00022737"/>
    </source>
</evidence>
<comment type="catalytic activity">
    <reaction evidence="7">
        <text>[protein]-dithiol + NADP(+) = [protein]-disulfide + NADPH + H(+)</text>
        <dbReference type="Rhea" id="RHEA:18753"/>
        <dbReference type="Rhea" id="RHEA-COMP:10593"/>
        <dbReference type="Rhea" id="RHEA-COMP:10594"/>
        <dbReference type="ChEBI" id="CHEBI:15378"/>
        <dbReference type="ChEBI" id="CHEBI:29950"/>
        <dbReference type="ChEBI" id="CHEBI:50058"/>
        <dbReference type="ChEBI" id="CHEBI:57783"/>
        <dbReference type="ChEBI" id="CHEBI:58349"/>
        <dbReference type="EC" id="1.8.1.8"/>
    </reaction>
</comment>
<dbReference type="AlphaFoldDB" id="A0AAN8V5B0"/>
<dbReference type="InterPro" id="IPR036249">
    <property type="entry name" value="Thioredoxin-like_sf"/>
</dbReference>
<comment type="similarity">
    <text evidence="5">Belongs to the nucleoredoxin family.</text>
</comment>
<dbReference type="PROSITE" id="PS51352">
    <property type="entry name" value="THIOREDOXIN_2"/>
    <property type="match status" value="1"/>
</dbReference>
<keyword evidence="2" id="KW-0677">Repeat</keyword>
<dbReference type="InterPro" id="IPR052259">
    <property type="entry name" value="Nucleoredoxin-like"/>
</dbReference>
<dbReference type="SUPFAM" id="SSF52833">
    <property type="entry name" value="Thioredoxin-like"/>
    <property type="match status" value="1"/>
</dbReference>
<keyword evidence="3" id="KW-0560">Oxidoreductase</keyword>
<dbReference type="Proteomes" id="UP001370490">
    <property type="component" value="Unassembled WGS sequence"/>
</dbReference>
<evidence type="ECO:0000256" key="4">
    <source>
        <dbReference type="ARBA" id="ARBA00023027"/>
    </source>
</evidence>
<comment type="catalytic activity">
    <reaction evidence="6">
        <text>[protein]-dithiol + NAD(+) = [protein]-disulfide + NADH + H(+)</text>
        <dbReference type="Rhea" id="RHEA:18749"/>
        <dbReference type="Rhea" id="RHEA-COMP:10593"/>
        <dbReference type="Rhea" id="RHEA-COMP:10594"/>
        <dbReference type="ChEBI" id="CHEBI:15378"/>
        <dbReference type="ChEBI" id="CHEBI:29950"/>
        <dbReference type="ChEBI" id="CHEBI:50058"/>
        <dbReference type="ChEBI" id="CHEBI:57540"/>
        <dbReference type="ChEBI" id="CHEBI:57945"/>
        <dbReference type="EC" id="1.8.1.8"/>
    </reaction>
</comment>
<dbReference type="PANTHER" id="PTHR13871">
    <property type="entry name" value="THIOREDOXIN"/>
    <property type="match status" value="1"/>
</dbReference>
<name>A0AAN8V5B0_9MAGN</name>
<sequence>MHGRPCYSLEGSTHSRDIQSFLASEGVKFLHNRDLQSFLASEGVKFLLSTHGEVPLSRIEGKTICILFSANWCRPCKTFTPLLAQVYDTLKSKDKCLEIVFVSFDKDKKGFKEHFKRLRDFYHIDRISSLVHLCFDGRSIDEDVVGLIKDYGANSFPFTKKRKEELIALDNVKHQGRKLEELSANDEKKLCHF</sequence>
<evidence type="ECO:0000313" key="9">
    <source>
        <dbReference type="EMBL" id="KAK6927770.1"/>
    </source>
</evidence>
<dbReference type="EMBL" id="JBAMMX010000014">
    <property type="protein sequence ID" value="KAK6927770.1"/>
    <property type="molecule type" value="Genomic_DNA"/>
</dbReference>
<dbReference type="EC" id="1.8.1.8" evidence="1"/>
<evidence type="ECO:0000256" key="5">
    <source>
        <dbReference type="ARBA" id="ARBA00025782"/>
    </source>
</evidence>
<dbReference type="Gene3D" id="3.40.30.10">
    <property type="entry name" value="Glutaredoxin"/>
    <property type="match status" value="1"/>
</dbReference>
<dbReference type="Pfam" id="PF13905">
    <property type="entry name" value="Thioredoxin_8"/>
    <property type="match status" value="1"/>
</dbReference>
<keyword evidence="4" id="KW-0520">NAD</keyword>
<evidence type="ECO:0000259" key="8">
    <source>
        <dbReference type="PROSITE" id="PS51352"/>
    </source>
</evidence>
<keyword evidence="10" id="KW-1185">Reference proteome</keyword>
<dbReference type="PANTHER" id="PTHR13871:SF81">
    <property type="entry name" value="NUCLEOREDOXIN 3-RELATED"/>
    <property type="match status" value="1"/>
</dbReference>
<accession>A0AAN8V5B0</accession>
<dbReference type="InterPro" id="IPR013766">
    <property type="entry name" value="Thioredoxin_domain"/>
</dbReference>
<dbReference type="GO" id="GO:0047134">
    <property type="term" value="F:protein-disulfide reductase [NAD(P)H] activity"/>
    <property type="evidence" value="ECO:0007669"/>
    <property type="project" value="UniProtKB-EC"/>
</dbReference>
<dbReference type="InterPro" id="IPR012336">
    <property type="entry name" value="Thioredoxin-like_fold"/>
</dbReference>
<organism evidence="9 10">
    <name type="scientific">Dillenia turbinata</name>
    <dbReference type="NCBI Taxonomy" id="194707"/>
    <lineage>
        <taxon>Eukaryota</taxon>
        <taxon>Viridiplantae</taxon>
        <taxon>Streptophyta</taxon>
        <taxon>Embryophyta</taxon>
        <taxon>Tracheophyta</taxon>
        <taxon>Spermatophyta</taxon>
        <taxon>Magnoliopsida</taxon>
        <taxon>eudicotyledons</taxon>
        <taxon>Gunneridae</taxon>
        <taxon>Pentapetalae</taxon>
        <taxon>Dilleniales</taxon>
        <taxon>Dilleniaceae</taxon>
        <taxon>Dillenia</taxon>
    </lineage>
</organism>
<feature type="domain" description="Thioredoxin" evidence="8">
    <location>
        <begin position="35"/>
        <end position="174"/>
    </location>
</feature>
<evidence type="ECO:0000256" key="3">
    <source>
        <dbReference type="ARBA" id="ARBA00023002"/>
    </source>
</evidence>